<keyword evidence="5 6" id="KW-0884">PQQ biosynthesis</keyword>
<dbReference type="Gene3D" id="3.60.15.10">
    <property type="entry name" value="Ribonuclease Z/Hydroxyacylglutathione hydrolase-like"/>
    <property type="match status" value="1"/>
</dbReference>
<evidence type="ECO:0000259" key="7">
    <source>
        <dbReference type="Pfam" id="PF12706"/>
    </source>
</evidence>
<comment type="function">
    <text evidence="6">May be involved in the transport of PQQ or its precursor to the periplasm.</text>
</comment>
<evidence type="ECO:0000256" key="6">
    <source>
        <dbReference type="HAMAP-Rule" id="MF_00653"/>
    </source>
</evidence>
<name>A0A2Z5G637_9BACT</name>
<dbReference type="InterPro" id="IPR036866">
    <property type="entry name" value="RibonucZ/Hydroxyglut_hydro"/>
</dbReference>
<gene>
    <name evidence="6" type="primary">pqqB</name>
    <name evidence="8" type="ORF">ACPOL_5434</name>
</gene>
<proteinExistence type="inferred from homology"/>
<dbReference type="Pfam" id="PF12706">
    <property type="entry name" value="Lactamase_B_2"/>
    <property type="match status" value="1"/>
</dbReference>
<protein>
    <recommendedName>
        <fullName evidence="3 6">Coenzyme PQQ synthesis protein B</fullName>
    </recommendedName>
    <alternativeName>
        <fullName evidence="6">Pyrroloquinoline quinone biosynthesis protein B</fullName>
    </alternativeName>
</protein>
<dbReference type="Proteomes" id="UP000253606">
    <property type="component" value="Chromosome"/>
</dbReference>
<dbReference type="HAMAP" id="MF_00653">
    <property type="entry name" value="PQQ_syn_PqqB"/>
    <property type="match status" value="1"/>
</dbReference>
<evidence type="ECO:0000256" key="1">
    <source>
        <dbReference type="ARBA" id="ARBA00004886"/>
    </source>
</evidence>
<dbReference type="SUPFAM" id="SSF56281">
    <property type="entry name" value="Metallo-hydrolase/oxidoreductase"/>
    <property type="match status" value="1"/>
</dbReference>
<dbReference type="GO" id="GO:0018189">
    <property type="term" value="P:pyrroloquinoline quinone biosynthetic process"/>
    <property type="evidence" value="ECO:0007669"/>
    <property type="project" value="UniProtKB-UniRule"/>
</dbReference>
<comment type="similarity">
    <text evidence="2 6">Belongs to the PqqB family.</text>
</comment>
<reference evidence="8 9" key="1">
    <citation type="journal article" date="2018" name="Front. Microbiol.">
        <title>Hydrolytic Capabilities as a Key to Environmental Success: Chitinolytic and Cellulolytic Acidobacteria From Acidic Sub-arctic Soils and Boreal Peatlands.</title>
        <authorList>
            <person name="Belova S.E."/>
            <person name="Ravin N.V."/>
            <person name="Pankratov T.A."/>
            <person name="Rakitin A.L."/>
            <person name="Ivanova A.A."/>
            <person name="Beletsky A.V."/>
            <person name="Mardanov A.V."/>
            <person name="Sinninghe Damste J.S."/>
            <person name="Dedysh S.N."/>
        </authorList>
    </citation>
    <scope>NUCLEOTIDE SEQUENCE [LARGE SCALE GENOMIC DNA]</scope>
    <source>
        <strain evidence="8 9">SBC82</strain>
    </source>
</reference>
<dbReference type="InterPro" id="IPR001279">
    <property type="entry name" value="Metallo-B-lactamas"/>
</dbReference>
<keyword evidence="4 6" id="KW-0813">Transport</keyword>
<dbReference type="KEGG" id="abas:ACPOL_5434"/>
<sequence length="263" mass="28930">MQLQASFSGDGENWFLINACPDLRYQIEANPELQPSAALGKRNTPLHGILLTSADLDQVLGVLLLREFQPLTIYATSLVRKVLEANTFFRMLDRVPQQLTWVEISPDHPLLLDHEITCRAIPLSGSLPFYARDVNPAQDGQASLGLLLEASGLRIAYTPSLPKITEELLAIYSTSDVILVDGTFWSDAELSSTHAGTPSARSIGHIPMSGDDGIIALLSQIKKPKKVFVHINNTNPVLDPRSAEYNQVIQAGWEIGHDGWQLN</sequence>
<evidence type="ECO:0000256" key="5">
    <source>
        <dbReference type="ARBA" id="ARBA00022905"/>
    </source>
</evidence>
<dbReference type="EMBL" id="CP030840">
    <property type="protein sequence ID" value="AXC14682.1"/>
    <property type="molecule type" value="Genomic_DNA"/>
</dbReference>
<evidence type="ECO:0000313" key="9">
    <source>
        <dbReference type="Proteomes" id="UP000253606"/>
    </source>
</evidence>
<evidence type="ECO:0000313" key="8">
    <source>
        <dbReference type="EMBL" id="AXC14682.1"/>
    </source>
</evidence>
<keyword evidence="9" id="KW-1185">Reference proteome</keyword>
<feature type="domain" description="Metallo-beta-lactamase" evidence="7">
    <location>
        <begin position="13"/>
        <end position="231"/>
    </location>
</feature>
<dbReference type="AlphaFoldDB" id="A0A2Z5G637"/>
<accession>A0A2Z5G637</accession>
<evidence type="ECO:0000256" key="4">
    <source>
        <dbReference type="ARBA" id="ARBA00022448"/>
    </source>
</evidence>
<evidence type="ECO:0000256" key="3">
    <source>
        <dbReference type="ARBA" id="ARBA00015084"/>
    </source>
</evidence>
<dbReference type="NCBIfam" id="TIGR02108">
    <property type="entry name" value="PQQ_syn_pqqB"/>
    <property type="match status" value="1"/>
</dbReference>
<comment type="pathway">
    <text evidence="1 6">Cofactor biosynthesis; pyrroloquinoline quinone biosynthesis.</text>
</comment>
<organism evidence="8 9">
    <name type="scientific">Acidisarcina polymorpha</name>
    <dbReference type="NCBI Taxonomy" id="2211140"/>
    <lineage>
        <taxon>Bacteria</taxon>
        <taxon>Pseudomonadati</taxon>
        <taxon>Acidobacteriota</taxon>
        <taxon>Terriglobia</taxon>
        <taxon>Terriglobales</taxon>
        <taxon>Acidobacteriaceae</taxon>
        <taxon>Acidisarcina</taxon>
    </lineage>
</organism>
<dbReference type="InterPro" id="IPR011842">
    <property type="entry name" value="PQQ_synth_PqqB"/>
</dbReference>
<evidence type="ECO:0000256" key="2">
    <source>
        <dbReference type="ARBA" id="ARBA00008481"/>
    </source>
</evidence>
<dbReference type="UniPathway" id="UPA00539"/>